<dbReference type="RefSeq" id="WP_073082877.1">
    <property type="nucleotide sequence ID" value="NZ_FRBL01000006.1"/>
</dbReference>
<dbReference type="OrthoDB" id="9792687at2"/>
<gene>
    <name evidence="1" type="ORF">SAMN05444266_10643</name>
</gene>
<keyword evidence="2" id="KW-1185">Reference proteome</keyword>
<dbReference type="AlphaFoldDB" id="A0A1M7F905"/>
<dbReference type="EMBL" id="FRBL01000006">
    <property type="protein sequence ID" value="SHM00516.1"/>
    <property type="molecule type" value="Genomic_DNA"/>
</dbReference>
<proteinExistence type="predicted"/>
<evidence type="ECO:0008006" key="3">
    <source>
        <dbReference type="Google" id="ProtNLM"/>
    </source>
</evidence>
<sequence>MTLLLNVPAADKNQAENAGAVYHEETGKWVLPDAAYGRLREVQPWLAPEGYIVLSDKVLIAESRAVCSHCGHTNQVIAIGSDFFFERDINERDEEVWVEQDFFALFHCLTYISDNLLGLLRDSYPHYRPAPPEDGKAYWYNHCSQCQHPMDDHRLMDTPGNTFHPRNAEEAATIALRTFQSKYAPLLDADYEISLHQKLIAEFAARI</sequence>
<evidence type="ECO:0000313" key="1">
    <source>
        <dbReference type="EMBL" id="SHM00516.1"/>
    </source>
</evidence>
<dbReference type="STRING" id="1419482.SAMN05444266_10643"/>
<evidence type="ECO:0000313" key="2">
    <source>
        <dbReference type="Proteomes" id="UP000184420"/>
    </source>
</evidence>
<organism evidence="1 2">
    <name type="scientific">Chitinophaga jiangningensis</name>
    <dbReference type="NCBI Taxonomy" id="1419482"/>
    <lineage>
        <taxon>Bacteria</taxon>
        <taxon>Pseudomonadati</taxon>
        <taxon>Bacteroidota</taxon>
        <taxon>Chitinophagia</taxon>
        <taxon>Chitinophagales</taxon>
        <taxon>Chitinophagaceae</taxon>
        <taxon>Chitinophaga</taxon>
    </lineage>
</organism>
<dbReference type="Proteomes" id="UP000184420">
    <property type="component" value="Unassembled WGS sequence"/>
</dbReference>
<reference evidence="1 2" key="1">
    <citation type="submission" date="2016-11" db="EMBL/GenBank/DDBJ databases">
        <authorList>
            <person name="Jaros S."/>
            <person name="Januszkiewicz K."/>
            <person name="Wedrychowicz H."/>
        </authorList>
    </citation>
    <scope>NUCLEOTIDE SEQUENCE [LARGE SCALE GENOMIC DNA]</scope>
    <source>
        <strain evidence="1 2">DSM 27406</strain>
    </source>
</reference>
<protein>
    <recommendedName>
        <fullName evidence="3">DUF5710 domain-containing protein</fullName>
    </recommendedName>
</protein>
<name>A0A1M7F905_9BACT</name>
<accession>A0A1M7F905</accession>